<dbReference type="GO" id="GO:0003677">
    <property type="term" value="F:DNA binding"/>
    <property type="evidence" value="ECO:0007669"/>
    <property type="project" value="UniProtKB-KW"/>
</dbReference>
<feature type="domain" description="PAS" evidence="9">
    <location>
        <begin position="67"/>
        <end position="104"/>
    </location>
</feature>
<dbReference type="CDD" id="cd00082">
    <property type="entry name" value="HisKA"/>
    <property type="match status" value="1"/>
</dbReference>
<dbReference type="Gene3D" id="3.40.50.2300">
    <property type="match status" value="2"/>
</dbReference>
<dbReference type="Pfam" id="PF00072">
    <property type="entry name" value="Response_reg"/>
    <property type="match status" value="2"/>
</dbReference>
<dbReference type="SMART" id="SM00387">
    <property type="entry name" value="HATPase_c"/>
    <property type="match status" value="1"/>
</dbReference>
<organism evidence="10 11">
    <name type="scientific">Magnetospirillum fulvum MGU-K5</name>
    <dbReference type="NCBI Taxonomy" id="1316936"/>
    <lineage>
        <taxon>Bacteria</taxon>
        <taxon>Pseudomonadati</taxon>
        <taxon>Pseudomonadota</taxon>
        <taxon>Alphaproteobacteria</taxon>
        <taxon>Rhodospirillales</taxon>
        <taxon>Rhodospirillaceae</taxon>
        <taxon>Magnetospirillum</taxon>
    </lineage>
</organism>
<accession>S9SB77</accession>
<evidence type="ECO:0000313" key="11">
    <source>
        <dbReference type="Proteomes" id="UP000015350"/>
    </source>
</evidence>
<dbReference type="SMART" id="SM00448">
    <property type="entry name" value="REC"/>
    <property type="match status" value="2"/>
</dbReference>
<dbReference type="SUPFAM" id="SSF47384">
    <property type="entry name" value="Homodimeric domain of signal transducing histidine kinase"/>
    <property type="match status" value="1"/>
</dbReference>
<dbReference type="PRINTS" id="PR00344">
    <property type="entry name" value="BCTRLSENSOR"/>
</dbReference>
<dbReference type="PROSITE" id="PS50109">
    <property type="entry name" value="HIS_KIN"/>
    <property type="match status" value="1"/>
</dbReference>
<dbReference type="Pfam" id="PF02518">
    <property type="entry name" value="HATPase_c"/>
    <property type="match status" value="1"/>
</dbReference>
<dbReference type="SMART" id="SM00091">
    <property type="entry name" value="PAS"/>
    <property type="match status" value="1"/>
</dbReference>
<dbReference type="InterPro" id="IPR003594">
    <property type="entry name" value="HATPase_dom"/>
</dbReference>
<dbReference type="InterPro" id="IPR004358">
    <property type="entry name" value="Sig_transdc_His_kin-like_C"/>
</dbReference>
<dbReference type="InterPro" id="IPR011006">
    <property type="entry name" value="CheY-like_superfamily"/>
</dbReference>
<dbReference type="InterPro" id="IPR000792">
    <property type="entry name" value="Tscrpt_reg_LuxR_C"/>
</dbReference>
<dbReference type="InterPro" id="IPR001789">
    <property type="entry name" value="Sig_transdc_resp-reg_receiver"/>
</dbReference>
<keyword evidence="3 5" id="KW-0597">Phosphoprotein</keyword>
<evidence type="ECO:0000256" key="1">
    <source>
        <dbReference type="ARBA" id="ARBA00000085"/>
    </source>
</evidence>
<reference evidence="10 11" key="1">
    <citation type="submission" date="2013-04" db="EMBL/GenBank/DDBJ databases">
        <authorList>
            <person name="Kuznetsov B."/>
            <person name="Ivanovsky R."/>
        </authorList>
    </citation>
    <scope>NUCLEOTIDE SEQUENCE [LARGE SCALE GENOMIC DNA]</scope>
    <source>
        <strain evidence="10 11">MGU-K5</strain>
    </source>
</reference>
<dbReference type="InterPro" id="IPR036097">
    <property type="entry name" value="HisK_dim/P_sf"/>
</dbReference>
<dbReference type="InterPro" id="IPR036890">
    <property type="entry name" value="HATPase_C_sf"/>
</dbReference>
<dbReference type="Pfam" id="PF00512">
    <property type="entry name" value="HisKA"/>
    <property type="match status" value="1"/>
</dbReference>
<dbReference type="CDD" id="cd00156">
    <property type="entry name" value="REC"/>
    <property type="match status" value="1"/>
</dbReference>
<dbReference type="SMART" id="SM00421">
    <property type="entry name" value="HTH_LUXR"/>
    <property type="match status" value="1"/>
</dbReference>
<feature type="modified residue" description="4-aspartylphosphate" evidence="5">
    <location>
        <position position="493"/>
    </location>
</feature>
<dbReference type="Gene3D" id="3.30.565.10">
    <property type="entry name" value="Histidine kinase-like ATPase, C-terminal domain"/>
    <property type="match status" value="1"/>
</dbReference>
<dbReference type="GO" id="GO:0006355">
    <property type="term" value="P:regulation of DNA-templated transcription"/>
    <property type="evidence" value="ECO:0007669"/>
    <property type="project" value="InterPro"/>
</dbReference>
<feature type="domain" description="Response regulatory" evidence="8">
    <location>
        <begin position="445"/>
        <end position="559"/>
    </location>
</feature>
<dbReference type="InterPro" id="IPR035965">
    <property type="entry name" value="PAS-like_dom_sf"/>
</dbReference>
<dbReference type="FunFam" id="3.30.565.10:FF:000049">
    <property type="entry name" value="Two-component sensor histidine kinase"/>
    <property type="match status" value="1"/>
</dbReference>
<dbReference type="Proteomes" id="UP000015350">
    <property type="component" value="Unassembled WGS sequence"/>
</dbReference>
<dbReference type="PROSITE" id="PS50112">
    <property type="entry name" value="PAS"/>
    <property type="match status" value="1"/>
</dbReference>
<dbReference type="Pfam" id="PF00196">
    <property type="entry name" value="GerE"/>
    <property type="match status" value="1"/>
</dbReference>
<dbReference type="InterPro" id="IPR005467">
    <property type="entry name" value="His_kinase_dom"/>
</dbReference>
<evidence type="ECO:0000256" key="5">
    <source>
        <dbReference type="PROSITE-ProRule" id="PRU00169"/>
    </source>
</evidence>
<dbReference type="EC" id="2.7.13.3" evidence="2"/>
<dbReference type="CDD" id="cd16922">
    <property type="entry name" value="HATPase_EvgS-ArcB-TorS-like"/>
    <property type="match status" value="1"/>
</dbReference>
<dbReference type="SUPFAM" id="SSF46894">
    <property type="entry name" value="C-terminal effector domain of the bipartite response regulators"/>
    <property type="match status" value="1"/>
</dbReference>
<dbReference type="GO" id="GO:0000155">
    <property type="term" value="F:phosphorelay sensor kinase activity"/>
    <property type="evidence" value="ECO:0007669"/>
    <property type="project" value="InterPro"/>
</dbReference>
<dbReference type="RefSeq" id="WP_021131970.1">
    <property type="nucleotide sequence ID" value="NZ_AQPH01000024.1"/>
</dbReference>
<dbReference type="InterPro" id="IPR036388">
    <property type="entry name" value="WH-like_DNA-bd_sf"/>
</dbReference>
<name>S9SB77_MAGFU</name>
<keyword evidence="4" id="KW-0238">DNA-binding</keyword>
<dbReference type="SUPFAM" id="SSF52172">
    <property type="entry name" value="CheY-like"/>
    <property type="match status" value="2"/>
</dbReference>
<evidence type="ECO:0000259" key="8">
    <source>
        <dbReference type="PROSITE" id="PS50110"/>
    </source>
</evidence>
<feature type="domain" description="Histidine kinase" evidence="7">
    <location>
        <begin position="208"/>
        <end position="421"/>
    </location>
</feature>
<dbReference type="PROSITE" id="PS50043">
    <property type="entry name" value="HTH_LUXR_2"/>
    <property type="match status" value="1"/>
</dbReference>
<dbReference type="InterPro" id="IPR003661">
    <property type="entry name" value="HisK_dim/P_dom"/>
</dbReference>
<dbReference type="Gene3D" id="1.10.10.10">
    <property type="entry name" value="Winged helix-like DNA-binding domain superfamily/Winged helix DNA-binding domain"/>
    <property type="match status" value="1"/>
</dbReference>
<dbReference type="InterPro" id="IPR016032">
    <property type="entry name" value="Sig_transdc_resp-reg_C-effctor"/>
</dbReference>
<dbReference type="eggNOG" id="COG4566">
    <property type="taxonomic scope" value="Bacteria"/>
</dbReference>
<dbReference type="SUPFAM" id="SSF55785">
    <property type="entry name" value="PYP-like sensor domain (PAS domain)"/>
    <property type="match status" value="1"/>
</dbReference>
<gene>
    <name evidence="10" type="ORF">K678_08129</name>
</gene>
<comment type="catalytic activity">
    <reaction evidence="1">
        <text>ATP + protein L-histidine = ADP + protein N-phospho-L-histidine.</text>
        <dbReference type="EC" id="2.7.13.3"/>
    </reaction>
</comment>
<dbReference type="PANTHER" id="PTHR43547">
    <property type="entry name" value="TWO-COMPONENT HISTIDINE KINASE"/>
    <property type="match status" value="1"/>
</dbReference>
<protein>
    <recommendedName>
        <fullName evidence="2">histidine kinase</fullName>
        <ecNumber evidence="2">2.7.13.3</ecNumber>
    </recommendedName>
</protein>
<feature type="modified residue" description="4-aspartylphosphate" evidence="5">
    <location>
        <position position="626"/>
    </location>
</feature>
<evidence type="ECO:0000256" key="4">
    <source>
        <dbReference type="ARBA" id="ARBA00023125"/>
    </source>
</evidence>
<dbReference type="Gene3D" id="3.30.450.20">
    <property type="entry name" value="PAS domain"/>
    <property type="match status" value="1"/>
</dbReference>
<dbReference type="AlphaFoldDB" id="S9SB77"/>
<evidence type="ECO:0000256" key="2">
    <source>
        <dbReference type="ARBA" id="ARBA00012438"/>
    </source>
</evidence>
<dbReference type="InterPro" id="IPR000014">
    <property type="entry name" value="PAS"/>
</dbReference>
<dbReference type="PRINTS" id="PR00038">
    <property type="entry name" value="HTHLUXR"/>
</dbReference>
<evidence type="ECO:0000259" key="7">
    <source>
        <dbReference type="PROSITE" id="PS50109"/>
    </source>
</evidence>
<dbReference type="OrthoDB" id="7267626at2"/>
<comment type="caution">
    <text evidence="10">The sequence shown here is derived from an EMBL/GenBank/DDBJ whole genome shotgun (WGS) entry which is preliminary data.</text>
</comment>
<evidence type="ECO:0000256" key="3">
    <source>
        <dbReference type="ARBA" id="ARBA00022553"/>
    </source>
</evidence>
<dbReference type="SMART" id="SM00388">
    <property type="entry name" value="HisKA"/>
    <property type="match status" value="1"/>
</dbReference>
<dbReference type="PANTHER" id="PTHR43547:SF2">
    <property type="entry name" value="HYBRID SIGNAL TRANSDUCTION HISTIDINE KINASE C"/>
    <property type="match status" value="1"/>
</dbReference>
<dbReference type="CDD" id="cd06170">
    <property type="entry name" value="LuxR_C_like"/>
    <property type="match status" value="1"/>
</dbReference>
<dbReference type="SUPFAM" id="SSF55874">
    <property type="entry name" value="ATPase domain of HSP90 chaperone/DNA topoisomerase II/histidine kinase"/>
    <property type="match status" value="1"/>
</dbReference>
<sequence>MNAESKPSQDALSLRQQAEQKLGAGGGETGSIADSPARLVHELRVHRIELELQNEALREASCFAEASLAQFTELYELSPVPYLTLDRDGQISRVNHAAAALLGLVPGPTGALRLAAFIADDSMAAFRGFLGNLFADEGVGCCEVALRRGGARPDDCVVQLEGRITSGGGGSIIALLDITERKRAHDALRRAVEDAERATAAKSRFLAAASHDLRQPLQTLYLISWVMARKTDDPQIRALLAEQDKALGGMSTMLNTLLDINLLDAGIISYHPVGLSVASLLGRLAQDFAFQAGAANNVLHLVESGLIVRSDPKLLEQILRNLLSNAFKYTHDGRVLLGCRRRGDRVRIEVWDNGIGIPEDQLDSIFEEFHQVDNPRRKRSQGLGLGLAIVKRQAALLGHPIGVRSRPGKGSVFWIELPRGEVETEVSASDPVADDLPAVQFHHRSVLLVEDDSSVGSMLEHLFAAEGCAVIRVWNADQALALARTPLDLVVTDYTLPGGLTGLDVLAQLRSVAATLPAILLTGDISTDSLRQIVAEPDCIHLFKPATTSEILRAAGTLLARSVCRFPPAEGRAVTSTVHVIDDDPFVCKAIAALLSEDDRDVLLYPNAETFLRSDQPRGAGCLVVDAVMPGMGGLEMLRHLRDQGNPIPAIVMTGHGDVPMAVAAMKAGAEDFITKPIDPEEMLAAVGRALELGRDVAAESARRAEAARCFAALTPRERQVLGLMLTGLSNKIIAHEMGISRRTVENHRAAIMSKTASKSLLDLYRISLLSGDRDKG</sequence>
<dbReference type="eggNOG" id="COG2205">
    <property type="taxonomic scope" value="Bacteria"/>
</dbReference>
<dbReference type="PROSITE" id="PS00622">
    <property type="entry name" value="HTH_LUXR_1"/>
    <property type="match status" value="1"/>
</dbReference>
<dbReference type="PROSITE" id="PS50110">
    <property type="entry name" value="RESPONSE_REGULATORY"/>
    <property type="match status" value="2"/>
</dbReference>
<evidence type="ECO:0000259" key="9">
    <source>
        <dbReference type="PROSITE" id="PS50112"/>
    </source>
</evidence>
<evidence type="ECO:0000313" key="10">
    <source>
        <dbReference type="EMBL" id="EPY01969.1"/>
    </source>
</evidence>
<dbReference type="STRING" id="1316936.K678_08129"/>
<evidence type="ECO:0000259" key="6">
    <source>
        <dbReference type="PROSITE" id="PS50043"/>
    </source>
</evidence>
<feature type="domain" description="HTH luxR-type" evidence="6">
    <location>
        <begin position="707"/>
        <end position="772"/>
    </location>
</feature>
<proteinExistence type="predicted"/>
<dbReference type="Gene3D" id="1.10.287.130">
    <property type="match status" value="1"/>
</dbReference>
<feature type="domain" description="Response regulatory" evidence="8">
    <location>
        <begin position="577"/>
        <end position="691"/>
    </location>
</feature>
<dbReference type="EMBL" id="AQPH01000024">
    <property type="protein sequence ID" value="EPY01969.1"/>
    <property type="molecule type" value="Genomic_DNA"/>
</dbReference>